<keyword evidence="3" id="KW-1185">Reference proteome</keyword>
<evidence type="ECO:0000313" key="4">
    <source>
        <dbReference type="WBParaSite" id="PTRK_0001600600.1"/>
    </source>
</evidence>
<proteinExistence type="predicted"/>
<feature type="region of interest" description="Disordered" evidence="1">
    <location>
        <begin position="350"/>
        <end position="369"/>
    </location>
</feature>
<organism evidence="3 4">
    <name type="scientific">Parastrongyloides trichosuri</name>
    <name type="common">Possum-specific nematode worm</name>
    <dbReference type="NCBI Taxonomy" id="131310"/>
    <lineage>
        <taxon>Eukaryota</taxon>
        <taxon>Metazoa</taxon>
        <taxon>Ecdysozoa</taxon>
        <taxon>Nematoda</taxon>
        <taxon>Chromadorea</taxon>
        <taxon>Rhabditida</taxon>
        <taxon>Tylenchina</taxon>
        <taxon>Panagrolaimomorpha</taxon>
        <taxon>Strongyloidoidea</taxon>
        <taxon>Strongyloididae</taxon>
        <taxon>Parastrongyloides</taxon>
    </lineage>
</organism>
<dbReference type="Proteomes" id="UP000038045">
    <property type="component" value="Unplaced"/>
</dbReference>
<dbReference type="WBParaSite" id="PTRK_0001600600.1">
    <property type="protein sequence ID" value="PTRK_0001600600.1"/>
    <property type="gene ID" value="PTRK_0001600600"/>
</dbReference>
<feature type="chain" id="PRO_5005892586" evidence="2">
    <location>
        <begin position="18"/>
        <end position="369"/>
    </location>
</feature>
<name>A0A0N5A2Z6_PARTI</name>
<dbReference type="AlphaFoldDB" id="A0A0N5A2Z6"/>
<accession>A0A0N5A2Z6</accession>
<keyword evidence="2" id="KW-0732">Signal</keyword>
<feature type="signal peptide" evidence="2">
    <location>
        <begin position="1"/>
        <end position="17"/>
    </location>
</feature>
<evidence type="ECO:0000313" key="3">
    <source>
        <dbReference type="Proteomes" id="UP000038045"/>
    </source>
</evidence>
<reference evidence="4" key="1">
    <citation type="submission" date="2017-02" db="UniProtKB">
        <authorList>
            <consortium name="WormBaseParasite"/>
        </authorList>
    </citation>
    <scope>IDENTIFICATION</scope>
</reference>
<evidence type="ECO:0000256" key="2">
    <source>
        <dbReference type="SAM" id="SignalP"/>
    </source>
</evidence>
<evidence type="ECO:0000256" key="1">
    <source>
        <dbReference type="SAM" id="MobiDB-lite"/>
    </source>
</evidence>
<protein>
    <submittedName>
        <fullName evidence="4">DUF148 domain-containing protein</fullName>
    </submittedName>
</protein>
<sequence>MIKEVILIILYLNIILSQYPFPERYPIFSEPINNYGYQNQFLNPNIIPLTNLEKYQIEQLQKSERNKVIEQQPIAHRNGVETFIERLADKLPEITEKVIKIIPQHFDKDNNEMTKFRKYYQRKAFGTEISRSDDKSSETMVEINDSFDTVTKPDIKIEREDNDNVKFFNPRQPSHEGPFSFINSLPSPDTIFGFTSLIGENNNNNYKVTKRDDKDVDLINIQGIPIEKDEDDEIVSYEKPAEKISSVYVTTTSLPLTTESGAGDFAKNILSKFLPSPGEIKKESSMELIGNKKKTTEPTPENLISALLNGKLDKIDWLSAFLGGNNEDEHSPNPLSQLFKGGLLGSATNFDAPIVKNNNNKKTESREFH</sequence>